<feature type="region of interest" description="Disordered" evidence="1">
    <location>
        <begin position="643"/>
        <end position="667"/>
    </location>
</feature>
<comment type="caution">
    <text evidence="2">The sequence shown here is derived from an EMBL/GenBank/DDBJ whole genome shotgun (WGS) entry which is preliminary data.</text>
</comment>
<protein>
    <submittedName>
        <fullName evidence="2">CCHC-type domain-containing protein</fullName>
    </submittedName>
</protein>
<sequence length="852" mass="97892">MKEYAHLYLFFLEIAVATNPIWAEISAHLENKISKSAIHTLVFKNRYDIKKKLGFPNCSKTSTSNVIFDSPNECDSSDDSSNFDEDLPKRKFVFTLSVDEWNLIKPHDIVYRLNDKNRPKQNFKSHQAFQKNQWTPILAEHFWIHTQMPCCISFQRAHVYRNENNFVTVIGRCSVCSSHFKGVILNQPSDNASETFREKEANRLMTNGGFEPAIIPTGKCLRSLKSKTLANNRRHKDVLISLMLMKRENEYQNVIHDMGCDPFFIYYYCAEQIHLYRGYCNSTDTPKLIIDATGSIVKPFHKFGIDKTKSIYLYEALVYDKEKNQNFTVTNMVSERHTNIAISNWLLQWITSDIKKPKDTVCDNSLALLSAMVQSFTQYSSLQDYVRACSDLLTKNITSDSHWVPRCFIKIDVAHFIKICSKWTPLKTVPPRVREIILRAMCLIIKCQSLTEVRSLLFSIFVVFINETDGINVISRQETDCEVHKKRLIEATSSGFIHCQKEFDDLRAVSESEDETRNALEEMFEEQNEGLNDHENPFKSWAENIYDTIKSIMIPIFGYGDDVSSSSAIESSFRKLKTVTFKHISLPTDIEQYLETHILSLKEATLIRSARNMNDLSTLSTNGDGNDEITQSSFYEVLETRDISPSPLNNTSNYDDDDDNNKDDSPSALYCVMEENEIRFVPPSGDLNEENLARENWNRKNNKQRKKLKSTVLKNKQDKFILSNTCAFDSIASLIMTGINSSTYSKREDLITNRMEVTLQKLQYDVMMAKCDTTAGHVLETMLNDCPTAIEQRSCSNKKCPGTLSKSTRDIYFISYQVNNGEMIKELQSFLNERVNTENARCIDNCTSSISI</sequence>
<evidence type="ECO:0000313" key="3">
    <source>
        <dbReference type="Proteomes" id="UP000478052"/>
    </source>
</evidence>
<reference evidence="2 3" key="1">
    <citation type="submission" date="2019-08" db="EMBL/GenBank/DDBJ databases">
        <title>Whole genome of Aphis craccivora.</title>
        <authorList>
            <person name="Voronova N.V."/>
            <person name="Shulinski R.S."/>
            <person name="Bandarenka Y.V."/>
            <person name="Zhorov D.G."/>
            <person name="Warner D."/>
        </authorList>
    </citation>
    <scope>NUCLEOTIDE SEQUENCE [LARGE SCALE GENOMIC DNA]</scope>
    <source>
        <strain evidence="2">180601</strain>
        <tissue evidence="2">Whole Body</tissue>
    </source>
</reference>
<evidence type="ECO:0000313" key="2">
    <source>
        <dbReference type="EMBL" id="KAF0752190.1"/>
    </source>
</evidence>
<name>A0A6G0YAX4_APHCR</name>
<gene>
    <name evidence="2" type="ORF">FWK35_00016284</name>
</gene>
<dbReference type="Proteomes" id="UP000478052">
    <property type="component" value="Unassembled WGS sequence"/>
</dbReference>
<accession>A0A6G0YAX4</accession>
<keyword evidence="3" id="KW-1185">Reference proteome</keyword>
<evidence type="ECO:0000256" key="1">
    <source>
        <dbReference type="SAM" id="MobiDB-lite"/>
    </source>
</evidence>
<dbReference type="EMBL" id="VUJU01005128">
    <property type="protein sequence ID" value="KAF0752190.1"/>
    <property type="molecule type" value="Genomic_DNA"/>
</dbReference>
<dbReference type="OrthoDB" id="6616163at2759"/>
<dbReference type="AlphaFoldDB" id="A0A6G0YAX4"/>
<proteinExistence type="predicted"/>
<organism evidence="2 3">
    <name type="scientific">Aphis craccivora</name>
    <name type="common">Cowpea aphid</name>
    <dbReference type="NCBI Taxonomy" id="307492"/>
    <lineage>
        <taxon>Eukaryota</taxon>
        <taxon>Metazoa</taxon>
        <taxon>Ecdysozoa</taxon>
        <taxon>Arthropoda</taxon>
        <taxon>Hexapoda</taxon>
        <taxon>Insecta</taxon>
        <taxon>Pterygota</taxon>
        <taxon>Neoptera</taxon>
        <taxon>Paraneoptera</taxon>
        <taxon>Hemiptera</taxon>
        <taxon>Sternorrhyncha</taxon>
        <taxon>Aphidomorpha</taxon>
        <taxon>Aphidoidea</taxon>
        <taxon>Aphididae</taxon>
        <taxon>Aphidini</taxon>
        <taxon>Aphis</taxon>
        <taxon>Aphis</taxon>
    </lineage>
</organism>